<proteinExistence type="predicted"/>
<protein>
    <submittedName>
        <fullName evidence="1">Uncharacterized protein</fullName>
    </submittedName>
</protein>
<dbReference type="EMBL" id="LAZR01061335">
    <property type="protein sequence ID" value="KKK63781.1"/>
    <property type="molecule type" value="Genomic_DNA"/>
</dbReference>
<reference evidence="1" key="1">
    <citation type="journal article" date="2015" name="Nature">
        <title>Complex archaea that bridge the gap between prokaryotes and eukaryotes.</title>
        <authorList>
            <person name="Spang A."/>
            <person name="Saw J.H."/>
            <person name="Jorgensen S.L."/>
            <person name="Zaremba-Niedzwiedzka K."/>
            <person name="Martijn J."/>
            <person name="Lind A.E."/>
            <person name="van Eijk R."/>
            <person name="Schleper C."/>
            <person name="Guy L."/>
            <person name="Ettema T.J."/>
        </authorList>
    </citation>
    <scope>NUCLEOTIDE SEQUENCE</scope>
</reference>
<sequence length="46" mass="5077">MNISPLFSALLSCLALALPAAAQRDRRTLPPLSDFAVIEERNLFHP</sequence>
<evidence type="ECO:0000313" key="1">
    <source>
        <dbReference type="EMBL" id="KKK63781.1"/>
    </source>
</evidence>
<comment type="caution">
    <text evidence="1">The sequence shown here is derived from an EMBL/GenBank/DDBJ whole genome shotgun (WGS) entry which is preliminary data.</text>
</comment>
<organism evidence="1">
    <name type="scientific">marine sediment metagenome</name>
    <dbReference type="NCBI Taxonomy" id="412755"/>
    <lineage>
        <taxon>unclassified sequences</taxon>
        <taxon>metagenomes</taxon>
        <taxon>ecological metagenomes</taxon>
    </lineage>
</organism>
<accession>A0A0F8ZV34</accession>
<gene>
    <name evidence="1" type="ORF">LCGC14_2990820</name>
</gene>
<name>A0A0F8ZV34_9ZZZZ</name>
<dbReference type="AlphaFoldDB" id="A0A0F8ZV34"/>
<feature type="non-terminal residue" evidence="1">
    <location>
        <position position="46"/>
    </location>
</feature>